<dbReference type="PANTHER" id="PTHR30290">
    <property type="entry name" value="PERIPLASMIC BINDING COMPONENT OF ABC TRANSPORTER"/>
    <property type="match status" value="1"/>
</dbReference>
<dbReference type="Gene3D" id="3.40.190.10">
    <property type="entry name" value="Periplasmic binding protein-like II"/>
    <property type="match status" value="1"/>
</dbReference>
<evidence type="ECO:0000256" key="1">
    <source>
        <dbReference type="ARBA" id="ARBA00004196"/>
    </source>
</evidence>
<reference evidence="7" key="1">
    <citation type="submission" date="2019-09" db="EMBL/GenBank/DDBJ databases">
        <title>Characterisation of the sponge microbiome using genome-centric metagenomics.</title>
        <authorList>
            <person name="Engelberts J.P."/>
            <person name="Robbins S.J."/>
            <person name="De Goeij J.M."/>
            <person name="Aranda M."/>
            <person name="Bell S.C."/>
            <person name="Webster N.S."/>
        </authorList>
    </citation>
    <scope>NUCLEOTIDE SEQUENCE</scope>
    <source>
        <strain evidence="7">SB0664_bin_27</strain>
    </source>
</reference>
<organism evidence="7">
    <name type="scientific">Caldilineaceae bacterium SB0664_bin_27</name>
    <dbReference type="NCBI Taxonomy" id="2605260"/>
    <lineage>
        <taxon>Bacteria</taxon>
        <taxon>Bacillati</taxon>
        <taxon>Chloroflexota</taxon>
        <taxon>Caldilineae</taxon>
        <taxon>Caldilineales</taxon>
        <taxon>Caldilineaceae</taxon>
    </lineage>
</organism>
<name>A0A6B0YSA1_9CHLR</name>
<dbReference type="CDD" id="cd00995">
    <property type="entry name" value="PBP2_NikA_DppA_OppA_like"/>
    <property type="match status" value="1"/>
</dbReference>
<evidence type="ECO:0000256" key="2">
    <source>
        <dbReference type="ARBA" id="ARBA00005695"/>
    </source>
</evidence>
<evidence type="ECO:0000313" key="7">
    <source>
        <dbReference type="EMBL" id="MXY92622.1"/>
    </source>
</evidence>
<keyword evidence="4 5" id="KW-0732">Signal</keyword>
<gene>
    <name evidence="7" type="ORF">F4Y42_04145</name>
</gene>
<keyword evidence="3" id="KW-0813">Transport</keyword>
<comment type="subcellular location">
    <subcellularLocation>
        <location evidence="1">Cell envelope</location>
    </subcellularLocation>
</comment>
<evidence type="ECO:0000259" key="6">
    <source>
        <dbReference type="Pfam" id="PF00496"/>
    </source>
</evidence>
<sequence length="581" mass="65017">MSRFRWQILIGLVLVLGLSLTACVAPAAPAGDGGEMAESGDMMPEVMLPDDAAEDQILNVVHEGGCGSGPFPGIDYGSPCNFGHMFMPPFLVDIDGTVMPGLFTTDWEVNDDLTEYIFHIQEEAVWSDGKSITAQDAIDWWNYIFHSDRNSWPRNFVMGAVMGIDEFADGETETIAGLTALDDKTLKVELWRPEGSLPQLWGFREAAPARFDQYADLLERADEFNDATEWRGAMAERFFQGENAADLIVSGPFRPVHLSPEPDAIYRFERNPNWWGKPTLLDGIEATTIRDFQTILLMFENDEIDLALQLAGPSSVLLRQNQPEAFREIPISAFWAMYFVTDQEPADDVNLRRALMSAIEWEKVAEIAWEGEQAPSNAGSPMAPSYQCFDADFQPYPFNPERAAEFLAESKYGPTGETVPKIRILTGGSDPPRIRAAQIIQEMWRVNLGIEDVEIKNAEAEFVDGEGLVALRVTSGGSFLPRPGYLLEGIAHTRGGAYQSWTNYTEEGWDEEIDALLSMDPGSPEYCERSQAMLKKFTDAALVIPTGYIRGWFQIQPWVGGYGQSRISFWHTMTETYLKER</sequence>
<evidence type="ECO:0000256" key="3">
    <source>
        <dbReference type="ARBA" id="ARBA00022448"/>
    </source>
</evidence>
<dbReference type="GO" id="GO:1904680">
    <property type="term" value="F:peptide transmembrane transporter activity"/>
    <property type="evidence" value="ECO:0007669"/>
    <property type="project" value="TreeGrafter"/>
</dbReference>
<dbReference type="GO" id="GO:0030313">
    <property type="term" value="C:cell envelope"/>
    <property type="evidence" value="ECO:0007669"/>
    <property type="project" value="UniProtKB-SubCell"/>
</dbReference>
<comment type="caution">
    <text evidence="7">The sequence shown here is derived from an EMBL/GenBank/DDBJ whole genome shotgun (WGS) entry which is preliminary data.</text>
</comment>
<dbReference type="Gene3D" id="3.10.105.10">
    <property type="entry name" value="Dipeptide-binding Protein, Domain 3"/>
    <property type="match status" value="1"/>
</dbReference>
<feature type="signal peptide" evidence="5">
    <location>
        <begin position="1"/>
        <end position="27"/>
    </location>
</feature>
<dbReference type="SUPFAM" id="SSF53850">
    <property type="entry name" value="Periplasmic binding protein-like II"/>
    <property type="match status" value="1"/>
</dbReference>
<dbReference type="InterPro" id="IPR000914">
    <property type="entry name" value="SBP_5_dom"/>
</dbReference>
<dbReference type="EMBL" id="VXRG01000037">
    <property type="protein sequence ID" value="MXY92622.1"/>
    <property type="molecule type" value="Genomic_DNA"/>
</dbReference>
<feature type="domain" description="Solute-binding protein family 5" evidence="6">
    <location>
        <begin position="98"/>
        <end position="466"/>
    </location>
</feature>
<dbReference type="Pfam" id="PF00496">
    <property type="entry name" value="SBP_bac_5"/>
    <property type="match status" value="1"/>
</dbReference>
<comment type="similarity">
    <text evidence="2">Belongs to the bacterial solute-binding protein 5 family.</text>
</comment>
<accession>A0A6B0YSA1</accession>
<proteinExistence type="inferred from homology"/>
<evidence type="ECO:0000256" key="4">
    <source>
        <dbReference type="ARBA" id="ARBA00022729"/>
    </source>
</evidence>
<dbReference type="GO" id="GO:0015833">
    <property type="term" value="P:peptide transport"/>
    <property type="evidence" value="ECO:0007669"/>
    <property type="project" value="TreeGrafter"/>
</dbReference>
<protein>
    <submittedName>
        <fullName evidence="7">ABC transporter substrate-binding protein</fullName>
    </submittedName>
</protein>
<feature type="chain" id="PRO_5025579598" evidence="5">
    <location>
        <begin position="28"/>
        <end position="581"/>
    </location>
</feature>
<dbReference type="InterPro" id="IPR039424">
    <property type="entry name" value="SBP_5"/>
</dbReference>
<dbReference type="PROSITE" id="PS51257">
    <property type="entry name" value="PROKAR_LIPOPROTEIN"/>
    <property type="match status" value="1"/>
</dbReference>
<dbReference type="PANTHER" id="PTHR30290:SF10">
    <property type="entry name" value="PERIPLASMIC OLIGOPEPTIDE-BINDING PROTEIN-RELATED"/>
    <property type="match status" value="1"/>
</dbReference>
<evidence type="ECO:0000256" key="5">
    <source>
        <dbReference type="SAM" id="SignalP"/>
    </source>
</evidence>
<dbReference type="AlphaFoldDB" id="A0A6B0YSA1"/>